<gene>
    <name evidence="3" type="ORF">B0T15DRAFT_575959</name>
</gene>
<feature type="chain" id="PRO_5042540708" description="Serine-threonine rich protein" evidence="2">
    <location>
        <begin position="20"/>
        <end position="378"/>
    </location>
</feature>
<reference evidence="3" key="1">
    <citation type="journal article" date="2023" name="Mol. Phylogenet. Evol.">
        <title>Genome-scale phylogeny and comparative genomics of the fungal order Sordariales.</title>
        <authorList>
            <person name="Hensen N."/>
            <person name="Bonometti L."/>
            <person name="Westerberg I."/>
            <person name="Brannstrom I.O."/>
            <person name="Guillou S."/>
            <person name="Cros-Aarteil S."/>
            <person name="Calhoun S."/>
            <person name="Haridas S."/>
            <person name="Kuo A."/>
            <person name="Mondo S."/>
            <person name="Pangilinan J."/>
            <person name="Riley R."/>
            <person name="LaButti K."/>
            <person name="Andreopoulos B."/>
            <person name="Lipzen A."/>
            <person name="Chen C."/>
            <person name="Yan M."/>
            <person name="Daum C."/>
            <person name="Ng V."/>
            <person name="Clum A."/>
            <person name="Steindorff A."/>
            <person name="Ohm R.A."/>
            <person name="Martin F."/>
            <person name="Silar P."/>
            <person name="Natvig D.O."/>
            <person name="Lalanne C."/>
            <person name="Gautier V."/>
            <person name="Ament-Velasquez S.L."/>
            <person name="Kruys A."/>
            <person name="Hutchinson M.I."/>
            <person name="Powell A.J."/>
            <person name="Barry K."/>
            <person name="Miller A.N."/>
            <person name="Grigoriev I.V."/>
            <person name="Debuchy R."/>
            <person name="Gladieux P."/>
            <person name="Hiltunen Thoren M."/>
            <person name="Johannesson H."/>
        </authorList>
    </citation>
    <scope>NUCLEOTIDE SEQUENCE</scope>
    <source>
        <strain evidence="3">CBS 333.67</strain>
    </source>
</reference>
<evidence type="ECO:0000313" key="3">
    <source>
        <dbReference type="EMBL" id="KAK3304537.1"/>
    </source>
</evidence>
<dbReference type="GeneID" id="87889838"/>
<dbReference type="RefSeq" id="XP_062720317.1">
    <property type="nucleotide sequence ID" value="XM_062871009.1"/>
</dbReference>
<organism evidence="3 4">
    <name type="scientific">Chaetomium strumarium</name>
    <dbReference type="NCBI Taxonomy" id="1170767"/>
    <lineage>
        <taxon>Eukaryota</taxon>
        <taxon>Fungi</taxon>
        <taxon>Dikarya</taxon>
        <taxon>Ascomycota</taxon>
        <taxon>Pezizomycotina</taxon>
        <taxon>Sordariomycetes</taxon>
        <taxon>Sordariomycetidae</taxon>
        <taxon>Sordariales</taxon>
        <taxon>Chaetomiaceae</taxon>
        <taxon>Chaetomium</taxon>
    </lineage>
</organism>
<proteinExistence type="predicted"/>
<dbReference type="PANTHER" id="PTHR34883">
    <property type="entry name" value="SERINE-RICH PROTEIN, PUTATIVE-RELATED-RELATED"/>
    <property type="match status" value="1"/>
</dbReference>
<evidence type="ECO:0008006" key="5">
    <source>
        <dbReference type="Google" id="ProtNLM"/>
    </source>
</evidence>
<feature type="region of interest" description="Disordered" evidence="1">
    <location>
        <begin position="270"/>
        <end position="302"/>
    </location>
</feature>
<dbReference type="InterPro" id="IPR008972">
    <property type="entry name" value="Cupredoxin"/>
</dbReference>
<protein>
    <recommendedName>
        <fullName evidence="5">Serine-threonine rich protein</fullName>
    </recommendedName>
</protein>
<reference evidence="3" key="2">
    <citation type="submission" date="2023-06" db="EMBL/GenBank/DDBJ databases">
        <authorList>
            <consortium name="Lawrence Berkeley National Laboratory"/>
            <person name="Mondo S.J."/>
            <person name="Hensen N."/>
            <person name="Bonometti L."/>
            <person name="Westerberg I."/>
            <person name="Brannstrom I.O."/>
            <person name="Guillou S."/>
            <person name="Cros-Aarteil S."/>
            <person name="Calhoun S."/>
            <person name="Haridas S."/>
            <person name="Kuo A."/>
            <person name="Pangilinan J."/>
            <person name="Riley R."/>
            <person name="Labutti K."/>
            <person name="Andreopoulos B."/>
            <person name="Lipzen A."/>
            <person name="Chen C."/>
            <person name="Yanf M."/>
            <person name="Daum C."/>
            <person name="Ng V."/>
            <person name="Clum A."/>
            <person name="Steindorff A."/>
            <person name="Ohm R."/>
            <person name="Martin F."/>
            <person name="Silar P."/>
            <person name="Natvig D."/>
            <person name="Lalanne C."/>
            <person name="Gautier V."/>
            <person name="Ament-Velasquez S.L."/>
            <person name="Kruys A."/>
            <person name="Hutchinson M.I."/>
            <person name="Powell A.J."/>
            <person name="Barry K."/>
            <person name="Miller A.N."/>
            <person name="Grigoriev I.V."/>
            <person name="Debuchy R."/>
            <person name="Gladieux P."/>
            <person name="Thoren M.H."/>
            <person name="Johannesson H."/>
        </authorList>
    </citation>
    <scope>NUCLEOTIDE SEQUENCE</scope>
    <source>
        <strain evidence="3">CBS 333.67</strain>
    </source>
</reference>
<dbReference type="Gene3D" id="2.60.40.420">
    <property type="entry name" value="Cupredoxins - blue copper proteins"/>
    <property type="match status" value="1"/>
</dbReference>
<keyword evidence="4" id="KW-1185">Reference proteome</keyword>
<evidence type="ECO:0000256" key="2">
    <source>
        <dbReference type="SAM" id="SignalP"/>
    </source>
</evidence>
<dbReference type="Proteomes" id="UP001273166">
    <property type="component" value="Unassembled WGS sequence"/>
</dbReference>
<accession>A0AAJ0GQY9</accession>
<comment type="caution">
    <text evidence="3">The sequence shown here is derived from an EMBL/GenBank/DDBJ whole genome shotgun (WGS) entry which is preliminary data.</text>
</comment>
<dbReference type="EMBL" id="JAUDZG010000005">
    <property type="protein sequence ID" value="KAK3304537.1"/>
    <property type="molecule type" value="Genomic_DNA"/>
</dbReference>
<sequence length="378" mass="37122">MKFSVATAMVLGMAPLAMGKAVHNLYPGRRSMHAQEVSVNKVSTNSVKASQEQLAELQRLIGLQTGQGTTINFLWVNLGGGAATTVVGSASTVTVTQTVVGGEATAPPAVTTGEAATTTAAAPATGTTVVAGGATHSVTVGGPQGLAFDPPQLSANPGDTVIFTFLSQNHTATQSTFDKPCEPLTGGMDSGFQANPNNTINPPPQVAMQVMVSTPLWFYCRQKGHCGKGMVFSINPTAEKTAAQFQALAIQQAGSGTGSAITGGGNANATAGAGTDASASASASASPSASADAGNVGGDAAASTSVEASTPAVTEGATATSGGIVTGTGTIGANGACVCAVQCSVGGFPNAQMQGRDSFGGWGGAVPVPAVEAARFRA</sequence>
<dbReference type="InterPro" id="IPR052953">
    <property type="entry name" value="Ser-rich/MCO-related"/>
</dbReference>
<dbReference type="SUPFAM" id="SSF49503">
    <property type="entry name" value="Cupredoxins"/>
    <property type="match status" value="1"/>
</dbReference>
<feature type="signal peptide" evidence="2">
    <location>
        <begin position="1"/>
        <end position="19"/>
    </location>
</feature>
<dbReference type="AlphaFoldDB" id="A0AAJ0GQY9"/>
<evidence type="ECO:0000256" key="1">
    <source>
        <dbReference type="SAM" id="MobiDB-lite"/>
    </source>
</evidence>
<name>A0AAJ0GQY9_9PEZI</name>
<dbReference type="PANTHER" id="PTHR34883:SF4">
    <property type="entry name" value="CUPREDOXIN"/>
    <property type="match status" value="1"/>
</dbReference>
<dbReference type="CDD" id="cd00920">
    <property type="entry name" value="Cupredoxin"/>
    <property type="match status" value="1"/>
</dbReference>
<evidence type="ECO:0000313" key="4">
    <source>
        <dbReference type="Proteomes" id="UP001273166"/>
    </source>
</evidence>
<keyword evidence="2" id="KW-0732">Signal</keyword>